<dbReference type="CDD" id="cd18186">
    <property type="entry name" value="BTB_POZ_ZBTB_KLHL-like"/>
    <property type="match status" value="1"/>
</dbReference>
<dbReference type="KEGG" id="lbc:LACBIDRAFT_324556"/>
<proteinExistence type="predicted"/>
<organism evidence="3">
    <name type="scientific">Laccaria bicolor (strain S238N-H82 / ATCC MYA-4686)</name>
    <name type="common">Bicoloured deceiver</name>
    <name type="synonym">Laccaria laccata var. bicolor</name>
    <dbReference type="NCBI Taxonomy" id="486041"/>
    <lineage>
        <taxon>Eukaryota</taxon>
        <taxon>Fungi</taxon>
        <taxon>Dikarya</taxon>
        <taxon>Basidiomycota</taxon>
        <taxon>Agaricomycotina</taxon>
        <taxon>Agaricomycetes</taxon>
        <taxon>Agaricomycetidae</taxon>
        <taxon>Agaricales</taxon>
        <taxon>Agaricineae</taxon>
        <taxon>Hydnangiaceae</taxon>
        <taxon>Laccaria</taxon>
    </lineage>
</organism>
<dbReference type="Proteomes" id="UP000001194">
    <property type="component" value="Unassembled WGS sequence"/>
</dbReference>
<dbReference type="SMART" id="SM00225">
    <property type="entry name" value="BTB"/>
    <property type="match status" value="2"/>
</dbReference>
<dbReference type="PANTHER" id="PTHR24413">
    <property type="entry name" value="SPECKLE-TYPE POZ PROTEIN"/>
    <property type="match status" value="1"/>
</dbReference>
<feature type="domain" description="BTB" evidence="1">
    <location>
        <begin position="20"/>
        <end position="92"/>
    </location>
</feature>
<gene>
    <name evidence="2" type="ORF">LACBIDRAFT_324556</name>
</gene>
<dbReference type="SUPFAM" id="SSF54695">
    <property type="entry name" value="POZ domain"/>
    <property type="match status" value="2"/>
</dbReference>
<dbReference type="PROSITE" id="PS50097">
    <property type="entry name" value="BTB"/>
    <property type="match status" value="2"/>
</dbReference>
<dbReference type="EMBL" id="DS547096">
    <property type="protein sequence ID" value="EDR10708.1"/>
    <property type="molecule type" value="Genomic_DNA"/>
</dbReference>
<dbReference type="InterPro" id="IPR011333">
    <property type="entry name" value="SKP1/BTB/POZ_sf"/>
</dbReference>
<dbReference type="InterPro" id="IPR000210">
    <property type="entry name" value="BTB/POZ_dom"/>
</dbReference>
<dbReference type="AlphaFoldDB" id="B0D2A2"/>
<dbReference type="HOGENOM" id="CLU_437459_0_0_1"/>
<dbReference type="Pfam" id="PF00651">
    <property type="entry name" value="BTB"/>
    <property type="match status" value="1"/>
</dbReference>
<evidence type="ECO:0000313" key="2">
    <source>
        <dbReference type="EMBL" id="EDR10708.1"/>
    </source>
</evidence>
<dbReference type="InParanoid" id="B0D2A2"/>
<protein>
    <submittedName>
        <fullName evidence="2">Predicted protein</fullName>
    </submittedName>
</protein>
<evidence type="ECO:0000313" key="3">
    <source>
        <dbReference type="Proteomes" id="UP000001194"/>
    </source>
</evidence>
<dbReference type="RefSeq" id="XP_001878009.1">
    <property type="nucleotide sequence ID" value="XM_001877974.1"/>
</dbReference>
<accession>B0D2A2</accession>
<dbReference type="GeneID" id="6073949"/>
<keyword evidence="3" id="KW-1185">Reference proteome</keyword>
<name>B0D2A2_LACBS</name>
<dbReference type="OrthoDB" id="3218112at2759"/>
<evidence type="ECO:0000259" key="1">
    <source>
        <dbReference type="PROSITE" id="PS50097"/>
    </source>
</evidence>
<reference evidence="2 3" key="1">
    <citation type="journal article" date="2008" name="Nature">
        <title>The genome of Laccaria bicolor provides insights into mycorrhizal symbiosis.</title>
        <authorList>
            <person name="Martin F."/>
            <person name="Aerts A."/>
            <person name="Ahren D."/>
            <person name="Brun A."/>
            <person name="Danchin E.G.J."/>
            <person name="Duchaussoy F."/>
            <person name="Gibon J."/>
            <person name="Kohler A."/>
            <person name="Lindquist E."/>
            <person name="Pereda V."/>
            <person name="Salamov A."/>
            <person name="Shapiro H.J."/>
            <person name="Wuyts J."/>
            <person name="Blaudez D."/>
            <person name="Buee M."/>
            <person name="Brokstein P."/>
            <person name="Canbaeck B."/>
            <person name="Cohen D."/>
            <person name="Courty P.E."/>
            <person name="Coutinho P.M."/>
            <person name="Delaruelle C."/>
            <person name="Detter J.C."/>
            <person name="Deveau A."/>
            <person name="DiFazio S."/>
            <person name="Duplessis S."/>
            <person name="Fraissinet-Tachet L."/>
            <person name="Lucic E."/>
            <person name="Frey-Klett P."/>
            <person name="Fourrey C."/>
            <person name="Feussner I."/>
            <person name="Gay G."/>
            <person name="Grimwood J."/>
            <person name="Hoegger P.J."/>
            <person name="Jain P."/>
            <person name="Kilaru S."/>
            <person name="Labbe J."/>
            <person name="Lin Y.C."/>
            <person name="Legue V."/>
            <person name="Le Tacon F."/>
            <person name="Marmeisse R."/>
            <person name="Melayah D."/>
            <person name="Montanini B."/>
            <person name="Muratet M."/>
            <person name="Nehls U."/>
            <person name="Niculita-Hirzel H."/>
            <person name="Oudot-Le Secq M.P."/>
            <person name="Peter M."/>
            <person name="Quesneville H."/>
            <person name="Rajashekar B."/>
            <person name="Reich M."/>
            <person name="Rouhier N."/>
            <person name="Schmutz J."/>
            <person name="Yin T."/>
            <person name="Chalot M."/>
            <person name="Henrissat B."/>
            <person name="Kuees U."/>
            <person name="Lucas S."/>
            <person name="Van de Peer Y."/>
            <person name="Podila G.K."/>
            <person name="Polle A."/>
            <person name="Pukkila P.J."/>
            <person name="Richardson P.M."/>
            <person name="Rouze P."/>
            <person name="Sanders I.R."/>
            <person name="Stajich J.E."/>
            <person name="Tunlid A."/>
            <person name="Tuskan G."/>
            <person name="Grigoriev I.V."/>
        </authorList>
    </citation>
    <scope>NUCLEOTIDE SEQUENCE [LARGE SCALE GENOMIC DNA]</scope>
    <source>
        <strain evidence="3">S238N-H82 / ATCC MYA-4686</strain>
    </source>
</reference>
<dbReference type="Gene3D" id="3.30.710.10">
    <property type="entry name" value="Potassium Channel Kv1.1, Chain A"/>
    <property type="match status" value="2"/>
</dbReference>
<sequence length="625" mass="72969">MGDGTSFSNIHHPDLYFPDGNFVIIAQDGAKKTNRVHFRVHQSILGKHSQVFKDMFALPGSPEDAQELYDGVPFVEVNDDPGDMAKFLTILYEPFIPPIAKDEPDAAFTMFSMLKFADKYMVEPLKELIMSHIRFDWPKSLPEWDKRQEEYSARFKRQNESEPRRWAPDPASVIQVVRSYDPTLLPLVFYQLSTLRRENVGDAREVFRDPPSTTARWTLLSQQDELCIERGRLAMMIWIVNKFDNKNRICNMGIRDCPLPAKTRIMKNADPLEMLEMLTKMDADDDWAAINEMTRCLLFESALIVVGKYLTVIDHVELYFHDGNFVIVAQDAANKTDRIYFRVHQTILSKHSQVFKDMFTLPGPPADAQEFYDGVPFVEVNDNPEDMAKFLTILYEPFTPPIAKDEPDAAFTMFGVLKLADKFMVEPLKEIILSHIRLDWPKSLKKWDQKQEEYRARFKLQEKSQPRRWAPDPASVIQVARLFDPTLLPLVFYQLSTLRREDVGDAREVFRDPPSTTARWSLLSQQDELCIERGRLDMMISIMEEFDNREFEDWPCPGNHDCHLRITARLVESHRRMMRNADLLEMLKMLTKIEEEEENEDYWTGPVPDVFPRRVTFAYVMGRRR</sequence>
<feature type="domain" description="BTB" evidence="1">
    <location>
        <begin position="330"/>
        <end position="395"/>
    </location>
</feature>